<evidence type="ECO:0000256" key="1">
    <source>
        <dbReference type="SAM" id="MobiDB-lite"/>
    </source>
</evidence>
<protein>
    <submittedName>
        <fullName evidence="2">Uncharacterized protein</fullName>
    </submittedName>
</protein>
<accession>A0A1B6JRT4</accession>
<sequence length="171" mass="19005">MMKITNQRENKLKWKRFLSWPTSPIRTREGLVGCLGGQRSNSHSYRAWPQHPCELDATSATPTLVEATAGAAQAAHAAHYERHHQTDDDDRQSQGDTVEDKIDEVAAMHVILITDTIRFPAAVGLITGVNQRSRAVAYKLANNVFRCAQRAVHAESDMTSKNGNKYQGKHA</sequence>
<proteinExistence type="predicted"/>
<gene>
    <name evidence="3" type="ORF">g.42125</name>
    <name evidence="2" type="ORF">g.42128</name>
</gene>
<dbReference type="EMBL" id="GECU01004594">
    <property type="protein sequence ID" value="JAT03113.1"/>
    <property type="molecule type" value="Transcribed_RNA"/>
</dbReference>
<feature type="region of interest" description="Disordered" evidence="1">
    <location>
        <begin position="73"/>
        <end position="96"/>
    </location>
</feature>
<dbReference type="AlphaFoldDB" id="A0A1B6JRT4"/>
<evidence type="ECO:0000313" key="3">
    <source>
        <dbReference type="EMBL" id="JAT03113.1"/>
    </source>
</evidence>
<evidence type="ECO:0000313" key="2">
    <source>
        <dbReference type="EMBL" id="JAT01604.1"/>
    </source>
</evidence>
<name>A0A1B6JRT4_9HEMI</name>
<reference evidence="2" key="1">
    <citation type="submission" date="2015-11" db="EMBL/GenBank/DDBJ databases">
        <title>De novo transcriptome assembly of four potential Pierce s Disease insect vectors from Arizona vineyards.</title>
        <authorList>
            <person name="Tassone E.E."/>
        </authorList>
    </citation>
    <scope>NUCLEOTIDE SEQUENCE</scope>
</reference>
<organism evidence="2">
    <name type="scientific">Homalodisca liturata</name>
    <dbReference type="NCBI Taxonomy" id="320908"/>
    <lineage>
        <taxon>Eukaryota</taxon>
        <taxon>Metazoa</taxon>
        <taxon>Ecdysozoa</taxon>
        <taxon>Arthropoda</taxon>
        <taxon>Hexapoda</taxon>
        <taxon>Insecta</taxon>
        <taxon>Pterygota</taxon>
        <taxon>Neoptera</taxon>
        <taxon>Paraneoptera</taxon>
        <taxon>Hemiptera</taxon>
        <taxon>Auchenorrhyncha</taxon>
        <taxon>Membracoidea</taxon>
        <taxon>Cicadellidae</taxon>
        <taxon>Cicadellinae</taxon>
        <taxon>Proconiini</taxon>
        <taxon>Homalodisca</taxon>
    </lineage>
</organism>
<dbReference type="EMBL" id="GECU01006103">
    <property type="protein sequence ID" value="JAT01604.1"/>
    <property type="molecule type" value="Transcribed_RNA"/>
</dbReference>